<organism evidence="1">
    <name type="scientific">bioreactor metagenome</name>
    <dbReference type="NCBI Taxonomy" id="1076179"/>
    <lineage>
        <taxon>unclassified sequences</taxon>
        <taxon>metagenomes</taxon>
        <taxon>ecological metagenomes</taxon>
    </lineage>
</organism>
<dbReference type="EMBL" id="VSSQ01082191">
    <property type="protein sequence ID" value="MPN30896.1"/>
    <property type="molecule type" value="Genomic_DNA"/>
</dbReference>
<reference evidence="1" key="1">
    <citation type="submission" date="2019-08" db="EMBL/GenBank/DDBJ databases">
        <authorList>
            <person name="Kucharzyk K."/>
            <person name="Murdoch R.W."/>
            <person name="Higgins S."/>
            <person name="Loffler F."/>
        </authorList>
    </citation>
    <scope>NUCLEOTIDE SEQUENCE</scope>
</reference>
<gene>
    <name evidence="1" type="ORF">SDC9_178367</name>
</gene>
<name>A0A645GXB2_9ZZZZ</name>
<proteinExistence type="predicted"/>
<sequence length="129" mass="13741">MPRELGDGWHHCRDAIVQRGGQTQGSRRLSGGFSQFVEGITRFLEDGCTALIEDPARVGGSDPAGGASQKRRAELTLQPCDLLADYGLGDAQPVCGGREAACLHHGREVGQALEVGKPAGDGFFWIVCY</sequence>
<accession>A0A645GXB2</accession>
<protein>
    <submittedName>
        <fullName evidence="1">Uncharacterized protein</fullName>
    </submittedName>
</protein>
<comment type="caution">
    <text evidence="1">The sequence shown here is derived from an EMBL/GenBank/DDBJ whole genome shotgun (WGS) entry which is preliminary data.</text>
</comment>
<evidence type="ECO:0000313" key="1">
    <source>
        <dbReference type="EMBL" id="MPN30896.1"/>
    </source>
</evidence>
<dbReference type="AlphaFoldDB" id="A0A645GXB2"/>